<feature type="compositionally biased region" description="Polar residues" evidence="1">
    <location>
        <begin position="59"/>
        <end position="82"/>
    </location>
</feature>
<dbReference type="AlphaFoldDB" id="A0AA89BPK0"/>
<evidence type="ECO:0000256" key="1">
    <source>
        <dbReference type="SAM" id="MobiDB-lite"/>
    </source>
</evidence>
<name>A0AA89BPK0_PINIB</name>
<proteinExistence type="predicted"/>
<gene>
    <name evidence="2" type="ORF">FSP39_005756</name>
</gene>
<dbReference type="EMBL" id="VSWD01000014">
    <property type="protein sequence ID" value="KAK3082804.1"/>
    <property type="molecule type" value="Genomic_DNA"/>
</dbReference>
<accession>A0AA89BPK0</accession>
<keyword evidence="3" id="KW-1185">Reference proteome</keyword>
<feature type="region of interest" description="Disordered" evidence="1">
    <location>
        <begin position="56"/>
        <end position="82"/>
    </location>
</feature>
<protein>
    <submittedName>
        <fullName evidence="2">Uncharacterized protein</fullName>
    </submittedName>
</protein>
<sequence>MLRNQLMKANTENVKLINELEGYRGKNYDETYNENLTLKDNLSRVIRENIMLRGRIRQDGNSKLQNSPNRGRSAPINSLNRE</sequence>
<evidence type="ECO:0000313" key="2">
    <source>
        <dbReference type="EMBL" id="KAK3082804.1"/>
    </source>
</evidence>
<reference evidence="2" key="1">
    <citation type="submission" date="2019-08" db="EMBL/GenBank/DDBJ databases">
        <title>The improved chromosome-level genome for the pearl oyster Pinctada fucata martensii using PacBio sequencing and Hi-C.</title>
        <authorList>
            <person name="Zheng Z."/>
        </authorList>
    </citation>
    <scope>NUCLEOTIDE SEQUENCE</scope>
    <source>
        <strain evidence="2">ZZ-2019</strain>
        <tissue evidence="2">Adductor muscle</tissue>
    </source>
</reference>
<organism evidence="2 3">
    <name type="scientific">Pinctada imbricata</name>
    <name type="common">Atlantic pearl-oyster</name>
    <name type="synonym">Pinctada martensii</name>
    <dbReference type="NCBI Taxonomy" id="66713"/>
    <lineage>
        <taxon>Eukaryota</taxon>
        <taxon>Metazoa</taxon>
        <taxon>Spiralia</taxon>
        <taxon>Lophotrochozoa</taxon>
        <taxon>Mollusca</taxon>
        <taxon>Bivalvia</taxon>
        <taxon>Autobranchia</taxon>
        <taxon>Pteriomorphia</taxon>
        <taxon>Pterioida</taxon>
        <taxon>Pterioidea</taxon>
        <taxon>Pteriidae</taxon>
        <taxon>Pinctada</taxon>
    </lineage>
</organism>
<dbReference type="Proteomes" id="UP001186944">
    <property type="component" value="Unassembled WGS sequence"/>
</dbReference>
<evidence type="ECO:0000313" key="3">
    <source>
        <dbReference type="Proteomes" id="UP001186944"/>
    </source>
</evidence>
<comment type="caution">
    <text evidence="2">The sequence shown here is derived from an EMBL/GenBank/DDBJ whole genome shotgun (WGS) entry which is preliminary data.</text>
</comment>